<evidence type="ECO:0000313" key="8">
    <source>
        <dbReference type="EMBL" id="CUS13816.1"/>
    </source>
</evidence>
<dbReference type="GO" id="GO:0016020">
    <property type="term" value="C:membrane"/>
    <property type="evidence" value="ECO:0007669"/>
    <property type="project" value="UniProtKB-SubCell"/>
</dbReference>
<evidence type="ECO:0000256" key="3">
    <source>
        <dbReference type="ARBA" id="ARBA00022989"/>
    </source>
</evidence>
<organism evidence="8 9">
    <name type="scientific">Tuber aestivum</name>
    <name type="common">summer truffle</name>
    <dbReference type="NCBI Taxonomy" id="59557"/>
    <lineage>
        <taxon>Eukaryota</taxon>
        <taxon>Fungi</taxon>
        <taxon>Dikarya</taxon>
        <taxon>Ascomycota</taxon>
        <taxon>Pezizomycotina</taxon>
        <taxon>Pezizomycetes</taxon>
        <taxon>Pezizales</taxon>
        <taxon>Tuberaceae</taxon>
        <taxon>Tuber</taxon>
    </lineage>
</organism>
<evidence type="ECO:0000256" key="1">
    <source>
        <dbReference type="ARBA" id="ARBA00004141"/>
    </source>
</evidence>
<keyword evidence="4 6" id="KW-0472">Membrane</keyword>
<feature type="non-terminal residue" evidence="8">
    <location>
        <position position="1"/>
    </location>
</feature>
<feature type="compositionally biased region" description="Low complexity" evidence="5">
    <location>
        <begin position="218"/>
        <end position="227"/>
    </location>
</feature>
<name>A0A292Q1Y2_9PEZI</name>
<dbReference type="AlphaFoldDB" id="A0A292Q1Y2"/>
<evidence type="ECO:0000256" key="4">
    <source>
        <dbReference type="ARBA" id="ARBA00023136"/>
    </source>
</evidence>
<feature type="transmembrane region" description="Helical" evidence="6">
    <location>
        <begin position="70"/>
        <end position="91"/>
    </location>
</feature>
<keyword evidence="9" id="KW-1185">Reference proteome</keyword>
<evidence type="ECO:0000256" key="6">
    <source>
        <dbReference type="SAM" id="Phobius"/>
    </source>
</evidence>
<feature type="transmembrane region" description="Helical" evidence="6">
    <location>
        <begin position="12"/>
        <end position="33"/>
    </location>
</feature>
<feature type="region of interest" description="Disordered" evidence="5">
    <location>
        <begin position="191"/>
        <end position="240"/>
    </location>
</feature>
<dbReference type="PANTHER" id="PTHR37451:SF4">
    <property type="entry name" value="MARVEL DOMAIN-CONTAINING PROTEIN"/>
    <property type="match status" value="1"/>
</dbReference>
<evidence type="ECO:0000259" key="7">
    <source>
        <dbReference type="Pfam" id="PF01284"/>
    </source>
</evidence>
<sequence length="301" mass="33111">MKDSRWNTVAFLLLRISQLVLGVIVLGIAAYFVSIYDEWFIPFTIVVSAFTLAWVGVGLSLFFTNNLFPLVVIMVDVVLAVSYIVSIAALAGEYSSAIGSPCIVYDPYKSSPDEFVSRHCTTLNGGFGILILEMLTFLGAIIWDGIVLYQNRNGKREGFPVPARGAVNEDDAIGEQIGEIRGAHGMWEPMADPPAGAGGAGGNHGEQPVLSYYQPTGPQIYPAQTAPPTAPYNPSTSHPLAPRVLQQDAMMYHQPHDQRQQQQIDQVHQIQGQQDQYQRQSQHQQYPQNRGPLPHELGGTY</sequence>
<reference evidence="8" key="1">
    <citation type="submission" date="2015-10" db="EMBL/GenBank/DDBJ databases">
        <authorList>
            <person name="Regsiter A."/>
            <person name="william w."/>
        </authorList>
    </citation>
    <scope>NUCLEOTIDE SEQUENCE</scope>
    <source>
        <strain evidence="8">Montdore</strain>
    </source>
</reference>
<comment type="subcellular location">
    <subcellularLocation>
        <location evidence="1">Membrane</location>
        <topology evidence="1">Multi-pass membrane protein</topology>
    </subcellularLocation>
</comment>
<gene>
    <name evidence="8" type="ORF">GSTUAT00002027001</name>
</gene>
<keyword evidence="3 6" id="KW-1133">Transmembrane helix</keyword>
<feature type="domain" description="MARVEL" evidence="7">
    <location>
        <begin position="12"/>
        <end position="109"/>
    </location>
</feature>
<evidence type="ECO:0000313" key="9">
    <source>
        <dbReference type="Proteomes" id="UP001412239"/>
    </source>
</evidence>
<feature type="compositionally biased region" description="Low complexity" evidence="5">
    <location>
        <begin position="260"/>
        <end position="288"/>
    </location>
</feature>
<feature type="transmembrane region" description="Helical" evidence="6">
    <location>
        <begin position="39"/>
        <end position="63"/>
    </location>
</feature>
<evidence type="ECO:0000256" key="5">
    <source>
        <dbReference type="SAM" id="MobiDB-lite"/>
    </source>
</evidence>
<dbReference type="PANTHER" id="PTHR37451">
    <property type="entry name" value="MARVEL DOMAIN"/>
    <property type="match status" value="1"/>
</dbReference>
<accession>A0A292Q1Y2</accession>
<proteinExistence type="predicted"/>
<feature type="transmembrane region" description="Helical" evidence="6">
    <location>
        <begin position="127"/>
        <end position="149"/>
    </location>
</feature>
<dbReference type="EMBL" id="LN890966">
    <property type="protein sequence ID" value="CUS13816.1"/>
    <property type="molecule type" value="Genomic_DNA"/>
</dbReference>
<feature type="region of interest" description="Disordered" evidence="5">
    <location>
        <begin position="253"/>
        <end position="301"/>
    </location>
</feature>
<protein>
    <recommendedName>
        <fullName evidence="7">MARVEL domain-containing protein</fullName>
    </recommendedName>
</protein>
<dbReference type="Pfam" id="PF01284">
    <property type="entry name" value="MARVEL"/>
    <property type="match status" value="1"/>
</dbReference>
<evidence type="ECO:0000256" key="2">
    <source>
        <dbReference type="ARBA" id="ARBA00022692"/>
    </source>
</evidence>
<dbReference type="Proteomes" id="UP001412239">
    <property type="component" value="Unassembled WGS sequence"/>
</dbReference>
<keyword evidence="2 6" id="KW-0812">Transmembrane</keyword>
<dbReference type="InterPro" id="IPR008253">
    <property type="entry name" value="Marvel"/>
</dbReference>